<dbReference type="Pfam" id="PF00067">
    <property type="entry name" value="p450"/>
    <property type="match status" value="1"/>
</dbReference>
<dbReference type="PRINTS" id="PR00385">
    <property type="entry name" value="P450"/>
</dbReference>
<keyword evidence="8 10" id="KW-0503">Monooxygenase</keyword>
<gene>
    <name evidence="11" type="ORF">CPB83DRAFT_847253</name>
</gene>
<keyword evidence="12" id="KW-1185">Reference proteome</keyword>
<dbReference type="Proteomes" id="UP000807306">
    <property type="component" value="Unassembled WGS sequence"/>
</dbReference>
<dbReference type="GO" id="GO:0004497">
    <property type="term" value="F:monooxygenase activity"/>
    <property type="evidence" value="ECO:0007669"/>
    <property type="project" value="UniProtKB-KW"/>
</dbReference>
<evidence type="ECO:0000256" key="10">
    <source>
        <dbReference type="RuleBase" id="RU000461"/>
    </source>
</evidence>
<evidence type="ECO:0000313" key="12">
    <source>
        <dbReference type="Proteomes" id="UP000807306"/>
    </source>
</evidence>
<keyword evidence="6 10" id="KW-0560">Oxidoreductase</keyword>
<dbReference type="PANTHER" id="PTHR46300:SF7">
    <property type="entry name" value="P450, PUTATIVE (EUROFUNG)-RELATED"/>
    <property type="match status" value="1"/>
</dbReference>
<dbReference type="Gene3D" id="1.10.630.10">
    <property type="entry name" value="Cytochrome P450"/>
    <property type="match status" value="1"/>
</dbReference>
<keyword evidence="7 9" id="KW-0408">Iron</keyword>
<dbReference type="SUPFAM" id="SSF48264">
    <property type="entry name" value="Cytochrome P450"/>
    <property type="match status" value="1"/>
</dbReference>
<dbReference type="GO" id="GO:0020037">
    <property type="term" value="F:heme binding"/>
    <property type="evidence" value="ECO:0007669"/>
    <property type="project" value="InterPro"/>
</dbReference>
<dbReference type="InterPro" id="IPR002401">
    <property type="entry name" value="Cyt_P450_E_grp-I"/>
</dbReference>
<evidence type="ECO:0000256" key="7">
    <source>
        <dbReference type="ARBA" id="ARBA00023004"/>
    </source>
</evidence>
<dbReference type="OrthoDB" id="3934656at2759"/>
<evidence type="ECO:0000256" key="1">
    <source>
        <dbReference type="ARBA" id="ARBA00001971"/>
    </source>
</evidence>
<accession>A0A9P6EPP7</accession>
<dbReference type="AlphaFoldDB" id="A0A9P6EPP7"/>
<evidence type="ECO:0000256" key="5">
    <source>
        <dbReference type="ARBA" id="ARBA00022723"/>
    </source>
</evidence>
<proteinExistence type="inferred from homology"/>
<dbReference type="GO" id="GO:0005506">
    <property type="term" value="F:iron ion binding"/>
    <property type="evidence" value="ECO:0007669"/>
    <property type="project" value="InterPro"/>
</dbReference>
<organism evidence="11 12">
    <name type="scientific">Crepidotus variabilis</name>
    <dbReference type="NCBI Taxonomy" id="179855"/>
    <lineage>
        <taxon>Eukaryota</taxon>
        <taxon>Fungi</taxon>
        <taxon>Dikarya</taxon>
        <taxon>Basidiomycota</taxon>
        <taxon>Agaricomycotina</taxon>
        <taxon>Agaricomycetes</taxon>
        <taxon>Agaricomycetidae</taxon>
        <taxon>Agaricales</taxon>
        <taxon>Agaricineae</taxon>
        <taxon>Crepidotaceae</taxon>
        <taxon>Crepidotus</taxon>
    </lineage>
</organism>
<protein>
    <submittedName>
        <fullName evidence="11">Cytochrome P450</fullName>
    </submittedName>
</protein>
<dbReference type="InterPro" id="IPR001128">
    <property type="entry name" value="Cyt_P450"/>
</dbReference>
<dbReference type="InterPro" id="IPR050364">
    <property type="entry name" value="Cytochrome_P450_fung"/>
</dbReference>
<evidence type="ECO:0000256" key="4">
    <source>
        <dbReference type="ARBA" id="ARBA00022617"/>
    </source>
</evidence>
<dbReference type="PRINTS" id="PR00463">
    <property type="entry name" value="EP450I"/>
</dbReference>
<keyword evidence="5 9" id="KW-0479">Metal-binding</keyword>
<evidence type="ECO:0000313" key="11">
    <source>
        <dbReference type="EMBL" id="KAF9532705.1"/>
    </source>
</evidence>
<evidence type="ECO:0000256" key="9">
    <source>
        <dbReference type="PIRSR" id="PIRSR602401-1"/>
    </source>
</evidence>
<feature type="binding site" description="axial binding residue" evidence="9">
    <location>
        <position position="123"/>
    </location>
    <ligand>
        <name>heme</name>
        <dbReference type="ChEBI" id="CHEBI:30413"/>
    </ligand>
    <ligandPart>
        <name>Fe</name>
        <dbReference type="ChEBI" id="CHEBI:18248"/>
    </ligandPart>
</feature>
<dbReference type="InterPro" id="IPR017972">
    <property type="entry name" value="Cyt_P450_CS"/>
</dbReference>
<dbReference type="GO" id="GO:0016705">
    <property type="term" value="F:oxidoreductase activity, acting on paired donors, with incorporation or reduction of molecular oxygen"/>
    <property type="evidence" value="ECO:0007669"/>
    <property type="project" value="InterPro"/>
</dbReference>
<evidence type="ECO:0000256" key="2">
    <source>
        <dbReference type="ARBA" id="ARBA00005179"/>
    </source>
</evidence>
<evidence type="ECO:0000256" key="6">
    <source>
        <dbReference type="ARBA" id="ARBA00023002"/>
    </source>
</evidence>
<reference evidence="11" key="1">
    <citation type="submission" date="2020-11" db="EMBL/GenBank/DDBJ databases">
        <authorList>
            <consortium name="DOE Joint Genome Institute"/>
            <person name="Ahrendt S."/>
            <person name="Riley R."/>
            <person name="Andreopoulos W."/>
            <person name="Labutti K."/>
            <person name="Pangilinan J."/>
            <person name="Ruiz-Duenas F.J."/>
            <person name="Barrasa J.M."/>
            <person name="Sanchez-Garcia M."/>
            <person name="Camarero S."/>
            <person name="Miyauchi S."/>
            <person name="Serrano A."/>
            <person name="Linde D."/>
            <person name="Babiker R."/>
            <person name="Drula E."/>
            <person name="Ayuso-Fernandez I."/>
            <person name="Pacheco R."/>
            <person name="Padilla G."/>
            <person name="Ferreira P."/>
            <person name="Barriuso J."/>
            <person name="Kellner H."/>
            <person name="Castanera R."/>
            <person name="Alfaro M."/>
            <person name="Ramirez L."/>
            <person name="Pisabarro A.G."/>
            <person name="Kuo A."/>
            <person name="Tritt A."/>
            <person name="Lipzen A."/>
            <person name="He G."/>
            <person name="Yan M."/>
            <person name="Ng V."/>
            <person name="Cullen D."/>
            <person name="Martin F."/>
            <person name="Rosso M.-N."/>
            <person name="Henrissat B."/>
            <person name="Hibbett D."/>
            <person name="Martinez A.T."/>
            <person name="Grigoriev I.V."/>
        </authorList>
    </citation>
    <scope>NUCLEOTIDE SEQUENCE</scope>
    <source>
        <strain evidence="11">CBS 506.95</strain>
    </source>
</reference>
<sequence>MTTFNDVQSKAQEEIDRVVGKERFPTLNDRPSLPYVEALVRETMRWMPVLPLAIPHYTVEDDIYKGYFIPKGTMVLGNTWAISHNTTIYDESDRFDPSRFFNLDGQLNDDDLSYAFGYGRRQCPGRHLASATIWLNMAVILAAFNIRKQKDSLGKDIPLTSGFSVSSIAVRPNPFECLITPRSDAAKALVLERIVYQH</sequence>
<comment type="caution">
    <text evidence="11">The sequence shown here is derived from an EMBL/GenBank/DDBJ whole genome shotgun (WGS) entry which is preliminary data.</text>
</comment>
<comment type="cofactor">
    <cofactor evidence="1 9">
        <name>heme</name>
        <dbReference type="ChEBI" id="CHEBI:30413"/>
    </cofactor>
</comment>
<comment type="similarity">
    <text evidence="3 10">Belongs to the cytochrome P450 family.</text>
</comment>
<keyword evidence="4 9" id="KW-0349">Heme</keyword>
<evidence type="ECO:0000256" key="8">
    <source>
        <dbReference type="ARBA" id="ARBA00023033"/>
    </source>
</evidence>
<dbReference type="InterPro" id="IPR036396">
    <property type="entry name" value="Cyt_P450_sf"/>
</dbReference>
<evidence type="ECO:0000256" key="3">
    <source>
        <dbReference type="ARBA" id="ARBA00010617"/>
    </source>
</evidence>
<dbReference type="PROSITE" id="PS00086">
    <property type="entry name" value="CYTOCHROME_P450"/>
    <property type="match status" value="1"/>
</dbReference>
<comment type="pathway">
    <text evidence="2">Secondary metabolite biosynthesis.</text>
</comment>
<dbReference type="PANTHER" id="PTHR46300">
    <property type="entry name" value="P450, PUTATIVE (EUROFUNG)-RELATED-RELATED"/>
    <property type="match status" value="1"/>
</dbReference>
<dbReference type="EMBL" id="MU157831">
    <property type="protein sequence ID" value="KAF9532705.1"/>
    <property type="molecule type" value="Genomic_DNA"/>
</dbReference>
<name>A0A9P6EPP7_9AGAR</name>